<keyword evidence="4" id="KW-1185">Reference proteome</keyword>
<dbReference type="Proteomes" id="UP001285441">
    <property type="component" value="Unassembled WGS sequence"/>
</dbReference>
<comment type="caution">
    <text evidence="3">The sequence shown here is derived from an EMBL/GenBank/DDBJ whole genome shotgun (WGS) entry which is preliminary data.</text>
</comment>
<feature type="domain" description="GH64" evidence="2">
    <location>
        <begin position="6"/>
        <end position="405"/>
    </location>
</feature>
<sequence>MAGMARNLKAILLQNNTSSSSSSSSVWAYITGLDINRNNAVFVLQSDGATGYYPDSPAKTLSPLARDCHIQIGGPGTSRAVTIPQLAGGRIWFCRGAQLRFQLNPGPALVEPSVTNASDPNYALSWAFAEFTFNAAQVFANISYVDFVSLPISLALASEDADTPRQMVPGLPASGLDAVCAELAAQHDRDGAGWNKLIVRTPPSDGSEFLRALSPNSAMVMDSTLFSSYYQPYVDAVWAKYALTKQPPLTIDTQNAEWGTAQGQTTTTSPPSPSPPPKSLLTFTLHGGSSTPSPSPSPISFPQPSTADIFSCSTGAFAQQPAAPIRNNIAARLAAAFNRSTLLINPDQPAAEKVVTYYASHPITNHYARVVHAASLPDGKGYAFPYDDVAPDNDASNNVAGTVADARPRVLVVAEPIKGGR</sequence>
<dbReference type="InterPro" id="IPR032477">
    <property type="entry name" value="Glyco_hydro_64"/>
</dbReference>
<dbReference type="Pfam" id="PF16483">
    <property type="entry name" value="Glyco_hydro_64"/>
    <property type="match status" value="1"/>
</dbReference>
<gene>
    <name evidence="3" type="ORF">B0H63DRAFT_503249</name>
</gene>
<protein>
    <submittedName>
        <fullName evidence="3">Glucanase B</fullName>
    </submittedName>
</protein>
<evidence type="ECO:0000313" key="3">
    <source>
        <dbReference type="EMBL" id="KAK3375380.1"/>
    </source>
</evidence>
<dbReference type="EMBL" id="JAULSW010000007">
    <property type="protein sequence ID" value="KAK3375380.1"/>
    <property type="molecule type" value="Genomic_DNA"/>
</dbReference>
<dbReference type="AlphaFoldDB" id="A0AAE0KGH8"/>
<dbReference type="PANTHER" id="PTHR38165:SF1">
    <property type="entry name" value="GLUCANASE B"/>
    <property type="match status" value="1"/>
</dbReference>
<dbReference type="PROSITE" id="PS52006">
    <property type="entry name" value="GH64"/>
    <property type="match status" value="1"/>
</dbReference>
<dbReference type="Gene3D" id="3.30.920.50">
    <property type="entry name" value="Beta-1,3-glucanase, C-terminal domain"/>
    <property type="match status" value="1"/>
</dbReference>
<dbReference type="InterPro" id="IPR037176">
    <property type="entry name" value="Osmotin/thaumatin-like_sf"/>
</dbReference>
<name>A0AAE0KGH8_9PEZI</name>
<reference evidence="3" key="2">
    <citation type="submission" date="2023-06" db="EMBL/GenBank/DDBJ databases">
        <authorList>
            <consortium name="Lawrence Berkeley National Laboratory"/>
            <person name="Haridas S."/>
            <person name="Hensen N."/>
            <person name="Bonometti L."/>
            <person name="Westerberg I."/>
            <person name="Brannstrom I.O."/>
            <person name="Guillou S."/>
            <person name="Cros-Aarteil S."/>
            <person name="Calhoun S."/>
            <person name="Kuo A."/>
            <person name="Mondo S."/>
            <person name="Pangilinan J."/>
            <person name="Riley R."/>
            <person name="LaButti K."/>
            <person name="Andreopoulos B."/>
            <person name="Lipzen A."/>
            <person name="Chen C."/>
            <person name="Yanf M."/>
            <person name="Daum C."/>
            <person name="Ng V."/>
            <person name="Clum A."/>
            <person name="Steindorff A."/>
            <person name="Ohm R."/>
            <person name="Martin F."/>
            <person name="Silar P."/>
            <person name="Natvig D."/>
            <person name="Lalanne C."/>
            <person name="Gautier V."/>
            <person name="Ament-velasquez S.L."/>
            <person name="Kruys A."/>
            <person name="Hutchinson M.I."/>
            <person name="Powell A.J."/>
            <person name="Barry K."/>
            <person name="Miller A.N."/>
            <person name="Grigoriev I.V."/>
            <person name="Debuchy R."/>
            <person name="Gladieux P."/>
            <person name="Thoren M.H."/>
            <person name="Johannesson H."/>
        </authorList>
    </citation>
    <scope>NUCLEOTIDE SEQUENCE</scope>
    <source>
        <strain evidence="3">CBS 232.78</strain>
    </source>
</reference>
<proteinExistence type="predicted"/>
<dbReference type="Gene3D" id="2.60.110.10">
    <property type="entry name" value="Thaumatin"/>
    <property type="match status" value="1"/>
</dbReference>
<feature type="compositionally biased region" description="Low complexity" evidence="1">
    <location>
        <begin position="279"/>
        <end position="292"/>
    </location>
</feature>
<feature type="region of interest" description="Disordered" evidence="1">
    <location>
        <begin position="260"/>
        <end position="304"/>
    </location>
</feature>
<dbReference type="PANTHER" id="PTHR38165">
    <property type="match status" value="1"/>
</dbReference>
<evidence type="ECO:0000313" key="4">
    <source>
        <dbReference type="Proteomes" id="UP001285441"/>
    </source>
</evidence>
<evidence type="ECO:0000259" key="2">
    <source>
        <dbReference type="PROSITE" id="PS52006"/>
    </source>
</evidence>
<dbReference type="InterPro" id="IPR042517">
    <property type="entry name" value="Glyco_hydro_64_N_2"/>
</dbReference>
<organism evidence="3 4">
    <name type="scientific">Podospora didyma</name>
    <dbReference type="NCBI Taxonomy" id="330526"/>
    <lineage>
        <taxon>Eukaryota</taxon>
        <taxon>Fungi</taxon>
        <taxon>Dikarya</taxon>
        <taxon>Ascomycota</taxon>
        <taxon>Pezizomycotina</taxon>
        <taxon>Sordariomycetes</taxon>
        <taxon>Sordariomycetidae</taxon>
        <taxon>Sordariales</taxon>
        <taxon>Podosporaceae</taxon>
        <taxon>Podospora</taxon>
    </lineage>
</organism>
<reference evidence="3" key="1">
    <citation type="journal article" date="2023" name="Mol. Phylogenet. Evol.">
        <title>Genome-scale phylogeny and comparative genomics of the fungal order Sordariales.</title>
        <authorList>
            <person name="Hensen N."/>
            <person name="Bonometti L."/>
            <person name="Westerberg I."/>
            <person name="Brannstrom I.O."/>
            <person name="Guillou S."/>
            <person name="Cros-Aarteil S."/>
            <person name="Calhoun S."/>
            <person name="Haridas S."/>
            <person name="Kuo A."/>
            <person name="Mondo S."/>
            <person name="Pangilinan J."/>
            <person name="Riley R."/>
            <person name="LaButti K."/>
            <person name="Andreopoulos B."/>
            <person name="Lipzen A."/>
            <person name="Chen C."/>
            <person name="Yan M."/>
            <person name="Daum C."/>
            <person name="Ng V."/>
            <person name="Clum A."/>
            <person name="Steindorff A."/>
            <person name="Ohm R.A."/>
            <person name="Martin F."/>
            <person name="Silar P."/>
            <person name="Natvig D.O."/>
            <person name="Lalanne C."/>
            <person name="Gautier V."/>
            <person name="Ament-Velasquez S.L."/>
            <person name="Kruys A."/>
            <person name="Hutchinson M.I."/>
            <person name="Powell A.J."/>
            <person name="Barry K."/>
            <person name="Miller A.N."/>
            <person name="Grigoriev I.V."/>
            <person name="Debuchy R."/>
            <person name="Gladieux P."/>
            <person name="Hiltunen Thoren M."/>
            <person name="Johannesson H."/>
        </authorList>
    </citation>
    <scope>NUCLEOTIDE SEQUENCE</scope>
    <source>
        <strain evidence="3">CBS 232.78</strain>
    </source>
</reference>
<accession>A0AAE0KGH8</accession>
<dbReference type="InterPro" id="IPR037398">
    <property type="entry name" value="Glyco_hydro_64_fam"/>
</dbReference>
<evidence type="ECO:0000256" key="1">
    <source>
        <dbReference type="SAM" id="MobiDB-lite"/>
    </source>
</evidence>